<organism evidence="1 2">
    <name type="scientific">Conoideocrella luteorostrata</name>
    <dbReference type="NCBI Taxonomy" id="1105319"/>
    <lineage>
        <taxon>Eukaryota</taxon>
        <taxon>Fungi</taxon>
        <taxon>Dikarya</taxon>
        <taxon>Ascomycota</taxon>
        <taxon>Pezizomycotina</taxon>
        <taxon>Sordariomycetes</taxon>
        <taxon>Hypocreomycetidae</taxon>
        <taxon>Hypocreales</taxon>
        <taxon>Clavicipitaceae</taxon>
        <taxon>Conoideocrella</taxon>
    </lineage>
</organism>
<comment type="caution">
    <text evidence="1">The sequence shown here is derived from an EMBL/GenBank/DDBJ whole genome shotgun (WGS) entry which is preliminary data.</text>
</comment>
<protein>
    <submittedName>
        <fullName evidence="1">Uncharacterized protein</fullName>
    </submittedName>
</protein>
<keyword evidence="2" id="KW-1185">Reference proteome</keyword>
<proteinExistence type="predicted"/>
<reference evidence="1" key="1">
    <citation type="submission" date="2023-06" db="EMBL/GenBank/DDBJ databases">
        <title>Conoideocrella luteorostrata (Hypocreales: Clavicipitaceae), a potential biocontrol fungus for elongate hemlock scale in United States Christmas tree production areas.</title>
        <authorList>
            <person name="Barrett H."/>
            <person name="Lovett B."/>
            <person name="Macias A.M."/>
            <person name="Stajich J.E."/>
            <person name="Kasson M.T."/>
        </authorList>
    </citation>
    <scope>NUCLEOTIDE SEQUENCE</scope>
    <source>
        <strain evidence="1">ARSEF 14590</strain>
    </source>
</reference>
<gene>
    <name evidence="1" type="ORF">QQS21_010491</name>
</gene>
<evidence type="ECO:0000313" key="1">
    <source>
        <dbReference type="EMBL" id="KAK2591823.1"/>
    </source>
</evidence>
<dbReference type="AlphaFoldDB" id="A0AAJ0FUM5"/>
<name>A0AAJ0FUM5_9HYPO</name>
<accession>A0AAJ0FUM5</accession>
<dbReference type="Proteomes" id="UP001251528">
    <property type="component" value="Unassembled WGS sequence"/>
</dbReference>
<sequence length="140" mass="16474">MESYTTPYYARLQGTSNWNQWISIVKMIAVAEDVWHYLDPEAADRPELVKPVAPIPNLVDLDTATILNLDAEQFKRIEFLSTQYRFELEDYYRQKKAILSIQRHIMSTTGSFYGPIELENDVARQLELLQNRFKPTIFNR</sequence>
<dbReference type="EMBL" id="JASWJB010000307">
    <property type="protein sequence ID" value="KAK2591823.1"/>
    <property type="molecule type" value="Genomic_DNA"/>
</dbReference>
<evidence type="ECO:0000313" key="2">
    <source>
        <dbReference type="Proteomes" id="UP001251528"/>
    </source>
</evidence>